<evidence type="ECO:0000313" key="2">
    <source>
        <dbReference type="EMBL" id="OGF26572.1"/>
    </source>
</evidence>
<dbReference type="AlphaFoldDB" id="A0A1F5SIV4"/>
<feature type="transmembrane region" description="Helical" evidence="1">
    <location>
        <begin position="88"/>
        <end position="105"/>
    </location>
</feature>
<keyword evidence="1" id="KW-0472">Membrane</keyword>
<keyword evidence="1" id="KW-1133">Transmembrane helix</keyword>
<name>A0A1F5SIV4_9BACT</name>
<dbReference type="STRING" id="1797995.A2242_03110"/>
<organism evidence="2 3">
    <name type="scientific">Candidatus Falkowbacteria bacterium RIFOXYA2_FULL_47_9</name>
    <dbReference type="NCBI Taxonomy" id="1797995"/>
    <lineage>
        <taxon>Bacteria</taxon>
        <taxon>Candidatus Falkowiibacteriota</taxon>
    </lineage>
</organism>
<proteinExistence type="predicted"/>
<dbReference type="Proteomes" id="UP000178925">
    <property type="component" value="Unassembled WGS sequence"/>
</dbReference>
<protein>
    <submittedName>
        <fullName evidence="2">Uncharacterized protein</fullName>
    </submittedName>
</protein>
<reference evidence="2 3" key="1">
    <citation type="journal article" date="2016" name="Nat. Commun.">
        <title>Thousands of microbial genomes shed light on interconnected biogeochemical processes in an aquifer system.</title>
        <authorList>
            <person name="Anantharaman K."/>
            <person name="Brown C.T."/>
            <person name="Hug L.A."/>
            <person name="Sharon I."/>
            <person name="Castelle C.J."/>
            <person name="Probst A.J."/>
            <person name="Thomas B.C."/>
            <person name="Singh A."/>
            <person name="Wilkins M.J."/>
            <person name="Karaoz U."/>
            <person name="Brodie E.L."/>
            <person name="Williams K.H."/>
            <person name="Hubbard S.S."/>
            <person name="Banfield J.F."/>
        </authorList>
    </citation>
    <scope>NUCLEOTIDE SEQUENCE [LARGE SCALE GENOMIC DNA]</scope>
</reference>
<feature type="transmembrane region" description="Helical" evidence="1">
    <location>
        <begin position="55"/>
        <end position="76"/>
    </location>
</feature>
<accession>A0A1F5SIV4</accession>
<evidence type="ECO:0000313" key="3">
    <source>
        <dbReference type="Proteomes" id="UP000178925"/>
    </source>
</evidence>
<comment type="caution">
    <text evidence="2">The sequence shown here is derived from an EMBL/GenBank/DDBJ whole genome shotgun (WGS) entry which is preliminary data.</text>
</comment>
<evidence type="ECO:0000256" key="1">
    <source>
        <dbReference type="SAM" id="Phobius"/>
    </source>
</evidence>
<keyword evidence="1" id="KW-0812">Transmembrane</keyword>
<feature type="transmembrane region" description="Helical" evidence="1">
    <location>
        <begin position="20"/>
        <end position="43"/>
    </location>
</feature>
<sequence length="129" mass="15361">MSNLLSLKLWFSLYPGHLQPVFQNVLIAIIVLFFAGILASAYYRKRYKKTLYAKLWLSGYNFCLTGTIIGVLLLFFTYEHVAFLSARFWFLLWFLSQGAWAWFLYKKLKKVPEIKKEIAIRKEFEKYIP</sequence>
<gene>
    <name evidence="2" type="ORF">A2242_03110</name>
</gene>
<dbReference type="EMBL" id="MFGC01000043">
    <property type="protein sequence ID" value="OGF26572.1"/>
    <property type="molecule type" value="Genomic_DNA"/>
</dbReference>